<dbReference type="GO" id="GO:0004842">
    <property type="term" value="F:ubiquitin-protein transferase activity"/>
    <property type="evidence" value="ECO:0007669"/>
    <property type="project" value="TreeGrafter"/>
</dbReference>
<evidence type="ECO:0000313" key="6">
    <source>
        <dbReference type="Proteomes" id="UP000028511"/>
    </source>
</evidence>
<dbReference type="PROSITE" id="PS50088">
    <property type="entry name" value="ANK_REPEAT"/>
    <property type="match status" value="1"/>
</dbReference>
<dbReference type="Pfam" id="PF12796">
    <property type="entry name" value="Ank_2"/>
    <property type="match status" value="1"/>
</dbReference>
<feature type="repeat" description="ANK" evidence="3">
    <location>
        <begin position="168"/>
        <end position="200"/>
    </location>
</feature>
<dbReference type="EMBL" id="CBSW010000190">
    <property type="protein sequence ID" value="CDG97552.1"/>
    <property type="molecule type" value="Genomic_DNA"/>
</dbReference>
<dbReference type="RefSeq" id="WP_038206523.1">
    <property type="nucleotide sequence ID" value="NZ_CAWLWN010000026.1"/>
</dbReference>
<dbReference type="PROSITE" id="PS50297">
    <property type="entry name" value="ANK_REP_REGION"/>
    <property type="match status" value="1"/>
</dbReference>
<dbReference type="Gene3D" id="1.25.40.20">
    <property type="entry name" value="Ankyrin repeat-containing domain"/>
    <property type="match status" value="1"/>
</dbReference>
<dbReference type="GeneID" id="93906676"/>
<keyword evidence="4" id="KW-0732">Signal</keyword>
<dbReference type="PANTHER" id="PTHR24171">
    <property type="entry name" value="ANKYRIN REPEAT DOMAIN-CONTAINING PROTEIN 39-RELATED"/>
    <property type="match status" value="1"/>
</dbReference>
<accession>A0A077NGD0</accession>
<proteinExistence type="predicted"/>
<keyword evidence="1" id="KW-0677">Repeat</keyword>
<dbReference type="InterPro" id="IPR002110">
    <property type="entry name" value="Ankyrin_rpt"/>
</dbReference>
<comment type="caution">
    <text evidence="5">The sequence shown here is derived from an EMBL/GenBank/DDBJ whole genome shotgun (WGS) entry which is preliminary data.</text>
</comment>
<organism evidence="5 6">
    <name type="scientific">Xenorhabdus bovienii str. puntauvense</name>
    <dbReference type="NCBI Taxonomy" id="1398201"/>
    <lineage>
        <taxon>Bacteria</taxon>
        <taxon>Pseudomonadati</taxon>
        <taxon>Pseudomonadota</taxon>
        <taxon>Gammaproteobacteria</taxon>
        <taxon>Enterobacterales</taxon>
        <taxon>Morganellaceae</taxon>
        <taxon>Xenorhabdus</taxon>
    </lineage>
</organism>
<dbReference type="PANTHER" id="PTHR24171:SF8">
    <property type="entry name" value="BRCA1-ASSOCIATED RING DOMAIN PROTEIN 1"/>
    <property type="match status" value="1"/>
</dbReference>
<dbReference type="Pfam" id="PF13637">
    <property type="entry name" value="Ank_4"/>
    <property type="match status" value="1"/>
</dbReference>
<keyword evidence="2 3" id="KW-0040">ANK repeat</keyword>
<evidence type="ECO:0000256" key="1">
    <source>
        <dbReference type="ARBA" id="ARBA00022737"/>
    </source>
</evidence>
<evidence type="ECO:0000313" key="5">
    <source>
        <dbReference type="EMBL" id="CDG97552.1"/>
    </source>
</evidence>
<dbReference type="AlphaFoldDB" id="A0A077NGD0"/>
<evidence type="ECO:0000256" key="4">
    <source>
        <dbReference type="SAM" id="SignalP"/>
    </source>
</evidence>
<name>A0A077NGD0_XENBV</name>
<evidence type="ECO:0000256" key="2">
    <source>
        <dbReference type="ARBA" id="ARBA00023043"/>
    </source>
</evidence>
<dbReference type="Proteomes" id="UP000028511">
    <property type="component" value="Unassembled WGS sequence"/>
</dbReference>
<dbReference type="GO" id="GO:0085020">
    <property type="term" value="P:protein K6-linked ubiquitination"/>
    <property type="evidence" value="ECO:0007669"/>
    <property type="project" value="TreeGrafter"/>
</dbReference>
<sequence>MRKIIMLFTLLFTSVNVNAQVLNENNPDKYKKFRLDYVEMVDLANPQRLSYRVFYEEPSTGENSKWFDAIKQGDFETVKKMVESGQDIEAKDTGSLNQTALGWATFIGYEDIVDYLISKKANLWATDTRDVHHTLKSAVLGKNTNIVKKIHNLMKHELDLNDQTIEDDGETPVMIAASNNRIEIVKYLIEQGANLNLFTITDDKSMYSYDQSALTYACERNLEEMQKLLIKHGALNHKTHKPSCN</sequence>
<protein>
    <submittedName>
        <fullName evidence="5">Uncharacterized protein</fullName>
    </submittedName>
</protein>
<gene>
    <name evidence="5" type="ORF">XBP1_270092</name>
</gene>
<feature type="signal peptide" evidence="4">
    <location>
        <begin position="1"/>
        <end position="19"/>
    </location>
</feature>
<dbReference type="HOGENOM" id="CLU_1207933_0_0_6"/>
<dbReference type="InterPro" id="IPR036770">
    <property type="entry name" value="Ankyrin_rpt-contain_sf"/>
</dbReference>
<reference evidence="5" key="1">
    <citation type="submission" date="2013-07" db="EMBL/GenBank/DDBJ databases">
        <title>Sub-species coevolution in mutualistic symbiosis.</title>
        <authorList>
            <person name="Murfin K."/>
            <person name="Klassen J."/>
            <person name="Lee M."/>
            <person name="Forst S."/>
            <person name="Stock P."/>
            <person name="Goodrich-Blair H."/>
        </authorList>
    </citation>
    <scope>NUCLEOTIDE SEQUENCE [LARGE SCALE GENOMIC DNA]</scope>
    <source>
        <strain evidence="5">Puntauvense</strain>
    </source>
</reference>
<dbReference type="SUPFAM" id="SSF48403">
    <property type="entry name" value="Ankyrin repeat"/>
    <property type="match status" value="1"/>
</dbReference>
<feature type="chain" id="PRO_5001721949" evidence="4">
    <location>
        <begin position="20"/>
        <end position="245"/>
    </location>
</feature>
<evidence type="ECO:0000256" key="3">
    <source>
        <dbReference type="PROSITE-ProRule" id="PRU00023"/>
    </source>
</evidence>
<dbReference type="SMART" id="SM00248">
    <property type="entry name" value="ANK"/>
    <property type="match status" value="4"/>
</dbReference>